<accession>A0A0F6QM30</accession>
<dbReference type="Proteomes" id="UP000164480">
    <property type="component" value="Segment"/>
</dbReference>
<evidence type="ECO:0000256" key="1">
    <source>
        <dbReference type="SAM" id="MobiDB-lite"/>
    </source>
</evidence>
<proteinExistence type="predicted"/>
<evidence type="ECO:0000313" key="3">
    <source>
        <dbReference type="Proteomes" id="UP000164480"/>
    </source>
</evidence>
<sequence length="101" mass="11405">EATMRPGRPLAGFYATLRRSFRRMSKRSKNKAKKERVPVEDRPPTPMPTSQRLIRRNALGGGVRPDAEDCIQRCHPLEPALGVSTKNFDLLSLRCELGWCG</sequence>
<organism evidence="2 3">
    <name type="scientific">Epstein-Barr virus (strain GD1)</name>
    <name type="common">HHV-4</name>
    <name type="synonym">Human gammaherpesvirus 4</name>
    <dbReference type="NCBI Taxonomy" id="10376"/>
    <lineage>
        <taxon>Viruses</taxon>
        <taxon>Duplodnaviria</taxon>
        <taxon>Heunggongvirae</taxon>
        <taxon>Peploviricota</taxon>
        <taxon>Herviviricetes</taxon>
        <taxon>Herpesvirales</taxon>
        <taxon>Orthoherpesviridae</taxon>
        <taxon>Gammaherpesvirinae</taxon>
        <taxon>Lymphocryptovirus</taxon>
        <taxon>Lymphocryptovirus humangamma4</taxon>
    </lineage>
</organism>
<feature type="compositionally biased region" description="Basic residues" evidence="1">
    <location>
        <begin position="22"/>
        <end position="34"/>
    </location>
</feature>
<name>A0A0F6QM30_EBVG</name>
<protein>
    <submittedName>
        <fullName evidence="2">Putative BNLF2B protein</fullName>
    </submittedName>
</protein>
<gene>
    <name evidence="2" type="primary">BNLF2b</name>
</gene>
<dbReference type="EMBL" id="KP735248">
    <property type="protein sequence ID" value="AKE13329.1"/>
    <property type="molecule type" value="Genomic_DNA"/>
</dbReference>
<feature type="non-terminal residue" evidence="2">
    <location>
        <position position="1"/>
    </location>
</feature>
<organismHost>
    <name type="scientific">Homo sapiens</name>
    <name type="common">Human</name>
    <dbReference type="NCBI Taxonomy" id="9606"/>
</organismHost>
<evidence type="ECO:0000313" key="2">
    <source>
        <dbReference type="EMBL" id="AKE13329.1"/>
    </source>
</evidence>
<feature type="region of interest" description="Disordered" evidence="1">
    <location>
        <begin position="22"/>
        <end position="50"/>
    </location>
</feature>
<reference evidence="2 3" key="1">
    <citation type="journal article" date="2015" name="Virus Genes">
        <title>The full-length DNA sequence of Epstein Barr virus from a human gastric carcinoma cell line, SNU-719.</title>
        <authorList>
            <person name="Song K.A."/>
            <person name="Yang S.D."/>
            <person name="Hwang J."/>
            <person name="Kim J.I."/>
            <person name="Kang M.S."/>
        </authorList>
    </citation>
    <scope>NUCLEOTIDE SEQUENCE [LARGE SCALE GENOMIC DNA]</scope>
    <source>
        <strain evidence="2">GC1</strain>
    </source>
</reference>